<dbReference type="InterPro" id="IPR050776">
    <property type="entry name" value="Ank_Repeat/CDKN_Inhibitor"/>
</dbReference>
<dbReference type="OrthoDB" id="5402602at2759"/>
<reference evidence="4 5" key="1">
    <citation type="submission" date="2018-10" db="EMBL/GenBank/DDBJ databases">
        <title>Genome assembly for a Yunnan-Guizhou Plateau 3E fish, Anabarilius grahami (Regan), and its evolutionary and genetic applications.</title>
        <authorList>
            <person name="Jiang W."/>
        </authorList>
    </citation>
    <scope>NUCLEOTIDE SEQUENCE [LARGE SCALE GENOMIC DNA]</scope>
    <source>
        <strain evidence="4">AG-KIZ</strain>
        <tissue evidence="4">Muscle</tissue>
    </source>
</reference>
<dbReference type="PANTHER" id="PTHR24201">
    <property type="entry name" value="ANK_REP_REGION DOMAIN-CONTAINING PROTEIN"/>
    <property type="match status" value="1"/>
</dbReference>
<dbReference type="SMART" id="SM00248">
    <property type="entry name" value="ANK"/>
    <property type="match status" value="4"/>
</dbReference>
<comment type="caution">
    <text evidence="4">The sequence shown here is derived from an EMBL/GenBank/DDBJ whole genome shotgun (WGS) entry which is preliminary data.</text>
</comment>
<dbReference type="PANTHER" id="PTHR24201:SF12">
    <property type="entry name" value="ANKYRIN REPEAT DOMAIN 10"/>
    <property type="match status" value="1"/>
</dbReference>
<dbReference type="Proteomes" id="UP000281406">
    <property type="component" value="Unassembled WGS sequence"/>
</dbReference>
<accession>A0A3N0XLB6</accession>
<dbReference type="Pfam" id="PF00023">
    <property type="entry name" value="Ank"/>
    <property type="match status" value="1"/>
</dbReference>
<dbReference type="GO" id="GO:0005634">
    <property type="term" value="C:nucleus"/>
    <property type="evidence" value="ECO:0007669"/>
    <property type="project" value="TreeGrafter"/>
</dbReference>
<dbReference type="InterPro" id="IPR002110">
    <property type="entry name" value="Ankyrin_rpt"/>
</dbReference>
<dbReference type="Pfam" id="PF12796">
    <property type="entry name" value="Ank_2"/>
    <property type="match status" value="1"/>
</dbReference>
<dbReference type="AlphaFoldDB" id="A0A3N0XLB6"/>
<protein>
    <submittedName>
        <fullName evidence="4">Ankyrin repeat domain-containing protein 10</fullName>
    </submittedName>
</protein>
<organism evidence="4 5">
    <name type="scientific">Anabarilius grahami</name>
    <name type="common">Kanglang fish</name>
    <name type="synonym">Barilius grahami</name>
    <dbReference type="NCBI Taxonomy" id="495550"/>
    <lineage>
        <taxon>Eukaryota</taxon>
        <taxon>Metazoa</taxon>
        <taxon>Chordata</taxon>
        <taxon>Craniata</taxon>
        <taxon>Vertebrata</taxon>
        <taxon>Euteleostomi</taxon>
        <taxon>Actinopterygii</taxon>
        <taxon>Neopterygii</taxon>
        <taxon>Teleostei</taxon>
        <taxon>Ostariophysi</taxon>
        <taxon>Cypriniformes</taxon>
        <taxon>Xenocyprididae</taxon>
        <taxon>Xenocypridinae</taxon>
        <taxon>Xenocypridinae incertae sedis</taxon>
        <taxon>Anabarilius</taxon>
    </lineage>
</organism>
<proteinExistence type="predicted"/>
<dbReference type="SUPFAM" id="SSF48403">
    <property type="entry name" value="Ankyrin repeat"/>
    <property type="match status" value="1"/>
</dbReference>
<keyword evidence="2 3" id="KW-0040">ANK repeat</keyword>
<feature type="repeat" description="ANK" evidence="3">
    <location>
        <begin position="87"/>
        <end position="119"/>
    </location>
</feature>
<feature type="repeat" description="ANK" evidence="3">
    <location>
        <begin position="53"/>
        <end position="85"/>
    </location>
</feature>
<evidence type="ECO:0000313" key="5">
    <source>
        <dbReference type="Proteomes" id="UP000281406"/>
    </source>
</evidence>
<dbReference type="EMBL" id="RJVU01072345">
    <property type="protein sequence ID" value="ROI37028.1"/>
    <property type="molecule type" value="Genomic_DNA"/>
</dbReference>
<evidence type="ECO:0000256" key="3">
    <source>
        <dbReference type="PROSITE-ProRule" id="PRU00023"/>
    </source>
</evidence>
<dbReference type="PROSITE" id="PS50297">
    <property type="entry name" value="ANK_REP_REGION"/>
    <property type="match status" value="3"/>
</dbReference>
<feature type="repeat" description="ANK" evidence="3">
    <location>
        <begin position="120"/>
        <end position="152"/>
    </location>
</feature>
<evidence type="ECO:0000256" key="1">
    <source>
        <dbReference type="ARBA" id="ARBA00022737"/>
    </source>
</evidence>
<keyword evidence="1" id="KW-0677">Repeat</keyword>
<sequence>MSIELDPGFSNDEVLNVRYPLHRACRDGDVGALCSLLQRSTNQADLVAEDSFYGWTPIHWAAHFGKLECVIRLVQVGCEVNALTTRFAQTPAHIAAFGGHPECLLWLLHTGAEINRQDYVGEAPIHKAARAGNMECINALLVQGAKPGKAQKRGGSIPKTAATRSSANTLTLSVLTIASFSIYTLAICRGMNFLVKTNNGIGEELESMNVESTAENQSDEAIATGLRNGHGQQNSFTVNSFATNGQCYQSPFIPAESRNDMCGSLHLNGSPSSCVSHRPAWGAFLPDSGEHLRYGHYHGFGDTAEDLEDASSCHEHTTTVKVEQHYDQEVLSAVQLFHGS</sequence>
<evidence type="ECO:0000256" key="2">
    <source>
        <dbReference type="ARBA" id="ARBA00023043"/>
    </source>
</evidence>
<name>A0A3N0XLB6_ANAGA</name>
<evidence type="ECO:0000313" key="4">
    <source>
        <dbReference type="EMBL" id="ROI37028.1"/>
    </source>
</evidence>
<gene>
    <name evidence="4" type="ORF">DPX16_2966</name>
</gene>
<dbReference type="Gene3D" id="1.25.40.20">
    <property type="entry name" value="Ankyrin repeat-containing domain"/>
    <property type="match status" value="1"/>
</dbReference>
<dbReference type="InterPro" id="IPR036770">
    <property type="entry name" value="Ankyrin_rpt-contain_sf"/>
</dbReference>
<keyword evidence="5" id="KW-1185">Reference proteome</keyword>
<dbReference type="PROSITE" id="PS50088">
    <property type="entry name" value="ANK_REPEAT"/>
    <property type="match status" value="3"/>
</dbReference>